<keyword evidence="1" id="KW-1133">Transmembrane helix</keyword>
<organism evidence="2 3">
    <name type="scientific">Paludibacterium denitrificans</name>
    <dbReference type="NCBI Taxonomy" id="2675226"/>
    <lineage>
        <taxon>Bacteria</taxon>
        <taxon>Pseudomonadati</taxon>
        <taxon>Pseudomonadota</taxon>
        <taxon>Betaproteobacteria</taxon>
        <taxon>Neisseriales</taxon>
        <taxon>Chromobacteriaceae</taxon>
        <taxon>Paludibacterium</taxon>
    </lineage>
</organism>
<gene>
    <name evidence="2" type="ORF">GKE73_07750</name>
</gene>
<evidence type="ECO:0008006" key="4">
    <source>
        <dbReference type="Google" id="ProtNLM"/>
    </source>
</evidence>
<accession>A0A844GEY9</accession>
<proteinExistence type="predicted"/>
<dbReference type="Gene3D" id="1.20.1250.20">
    <property type="entry name" value="MFS general substrate transporter like domains"/>
    <property type="match status" value="1"/>
</dbReference>
<evidence type="ECO:0000313" key="2">
    <source>
        <dbReference type="EMBL" id="MTD33105.1"/>
    </source>
</evidence>
<dbReference type="InterPro" id="IPR036259">
    <property type="entry name" value="MFS_trans_sf"/>
</dbReference>
<keyword evidence="1" id="KW-0472">Membrane</keyword>
<evidence type="ECO:0000313" key="3">
    <source>
        <dbReference type="Proteomes" id="UP000446658"/>
    </source>
</evidence>
<feature type="transmembrane region" description="Helical" evidence="1">
    <location>
        <begin position="122"/>
        <end position="140"/>
    </location>
</feature>
<sequence>MRAMTCSCCALRPTLWHWPVVCWGWRCWAGPAGGCGITSIPRLDLRSLVRRRYLTGLAFYMLYYLCNGGWNYVLPVLLENGLGFNFITTGRVMSLSSSVTVLVAMGYLYFSQYIARRRGYIVLGFGLLMVSCLWTAQSLMSGLSVDALLPPLLLHGLVPVLAVVQVASMTYLELEPGDFAHAYQLKNILRELARTVGTGLACLQLQNSQAAARTVLIERLTPYQLATANQPLTPEWLAQLSDSVNQQATLLAGQLLLLVMAGVAALAMLAVMLQRHLV</sequence>
<feature type="transmembrane region" description="Helical" evidence="1">
    <location>
        <begin position="53"/>
        <end position="72"/>
    </location>
</feature>
<keyword evidence="3" id="KW-1185">Reference proteome</keyword>
<dbReference type="SUPFAM" id="SSF103473">
    <property type="entry name" value="MFS general substrate transporter"/>
    <property type="match status" value="1"/>
</dbReference>
<dbReference type="RefSeq" id="WP_230369838.1">
    <property type="nucleotide sequence ID" value="NZ_WLYX01000001.1"/>
</dbReference>
<reference evidence="2 3" key="1">
    <citation type="submission" date="2019-11" db="EMBL/GenBank/DDBJ databases">
        <title>Draft genome sequence of Paludibacterium sp. dN18-1.</title>
        <authorList>
            <person name="Im W.-T."/>
        </authorList>
    </citation>
    <scope>NUCLEOTIDE SEQUENCE [LARGE SCALE GENOMIC DNA]</scope>
    <source>
        <strain evidence="3">dN 18-1</strain>
    </source>
</reference>
<feature type="transmembrane region" description="Helical" evidence="1">
    <location>
        <begin position="92"/>
        <end position="110"/>
    </location>
</feature>
<dbReference type="EMBL" id="WLYX01000001">
    <property type="protein sequence ID" value="MTD33105.1"/>
    <property type="molecule type" value="Genomic_DNA"/>
</dbReference>
<protein>
    <recommendedName>
        <fullName evidence="4">MFS transporter</fullName>
    </recommendedName>
</protein>
<feature type="transmembrane region" description="Helical" evidence="1">
    <location>
        <begin position="152"/>
        <end position="172"/>
    </location>
</feature>
<dbReference type="AlphaFoldDB" id="A0A844GEY9"/>
<dbReference type="Proteomes" id="UP000446658">
    <property type="component" value="Unassembled WGS sequence"/>
</dbReference>
<comment type="caution">
    <text evidence="2">The sequence shown here is derived from an EMBL/GenBank/DDBJ whole genome shotgun (WGS) entry which is preliminary data.</text>
</comment>
<name>A0A844GEY9_9NEIS</name>
<evidence type="ECO:0000256" key="1">
    <source>
        <dbReference type="SAM" id="Phobius"/>
    </source>
</evidence>
<keyword evidence="1" id="KW-0812">Transmembrane</keyword>
<feature type="transmembrane region" description="Helical" evidence="1">
    <location>
        <begin position="255"/>
        <end position="273"/>
    </location>
</feature>